<accession>A0A146GDQ8</accession>
<dbReference type="PANTHER" id="PTHR13420:SF7">
    <property type="entry name" value="UPF0235 PROTEIN C15ORF40"/>
    <property type="match status" value="1"/>
</dbReference>
<comment type="similarity">
    <text evidence="1 2">Belongs to the UPF0235 family.</text>
</comment>
<reference evidence="4" key="1">
    <citation type="journal article" date="2017" name="Genome Announc.">
        <title>Draft Genome Sequence of Terrimicrobium sacchariphilum NM-5T, a Facultative Anaerobic Soil Bacterium of the Class Spartobacteria.</title>
        <authorList>
            <person name="Qiu Y.L."/>
            <person name="Tourlousse D.M."/>
            <person name="Matsuura N."/>
            <person name="Ohashi A."/>
            <person name="Sekiguchi Y."/>
        </authorList>
    </citation>
    <scope>NUCLEOTIDE SEQUENCE [LARGE SCALE GENOMIC DNA]</scope>
    <source>
        <strain evidence="4">NM-5</strain>
    </source>
</reference>
<dbReference type="InParanoid" id="A0A146GDQ8"/>
<dbReference type="HAMAP" id="MF_00634">
    <property type="entry name" value="UPF0235"/>
    <property type="match status" value="1"/>
</dbReference>
<organism evidence="3 4">
    <name type="scientific">Terrimicrobium sacchariphilum</name>
    <dbReference type="NCBI Taxonomy" id="690879"/>
    <lineage>
        <taxon>Bacteria</taxon>
        <taxon>Pseudomonadati</taxon>
        <taxon>Verrucomicrobiota</taxon>
        <taxon>Terrimicrobiia</taxon>
        <taxon>Terrimicrobiales</taxon>
        <taxon>Terrimicrobiaceae</taxon>
        <taxon>Terrimicrobium</taxon>
    </lineage>
</organism>
<sequence length="96" mass="10096">MSWLRESSQGCVIAVHAAPRASKDAIAGTHGDALKVRLNAPPVDGKANDRLLKFLAEKLGVPSAALSLLRGQSSREKQVLVSGLAAAEIRARLLAE</sequence>
<evidence type="ECO:0000256" key="1">
    <source>
        <dbReference type="ARBA" id="ARBA00010364"/>
    </source>
</evidence>
<dbReference type="OrthoDB" id="9801972at2"/>
<dbReference type="SMART" id="SM01152">
    <property type="entry name" value="DUF167"/>
    <property type="match status" value="1"/>
</dbReference>
<dbReference type="Pfam" id="PF02594">
    <property type="entry name" value="DUF167"/>
    <property type="match status" value="1"/>
</dbReference>
<evidence type="ECO:0000313" key="4">
    <source>
        <dbReference type="Proteomes" id="UP000076023"/>
    </source>
</evidence>
<gene>
    <name evidence="3" type="ORF">TSACC_23221</name>
</gene>
<dbReference type="Proteomes" id="UP000076023">
    <property type="component" value="Unassembled WGS sequence"/>
</dbReference>
<dbReference type="AlphaFoldDB" id="A0A146GDQ8"/>
<dbReference type="InterPro" id="IPR003746">
    <property type="entry name" value="DUF167"/>
</dbReference>
<evidence type="ECO:0000256" key="2">
    <source>
        <dbReference type="HAMAP-Rule" id="MF_00634"/>
    </source>
</evidence>
<dbReference type="Gene3D" id="3.30.1200.10">
    <property type="entry name" value="YggU-like"/>
    <property type="match status" value="1"/>
</dbReference>
<dbReference type="PANTHER" id="PTHR13420">
    <property type="entry name" value="UPF0235 PROTEIN C15ORF40"/>
    <property type="match status" value="1"/>
</dbReference>
<dbReference type="STRING" id="690879.TSACC_23221"/>
<dbReference type="GO" id="GO:0005737">
    <property type="term" value="C:cytoplasm"/>
    <property type="evidence" value="ECO:0007669"/>
    <property type="project" value="TreeGrafter"/>
</dbReference>
<dbReference type="NCBIfam" id="TIGR00251">
    <property type="entry name" value="DUF167 family protein"/>
    <property type="match status" value="1"/>
</dbReference>
<dbReference type="FunCoup" id="A0A146GDQ8">
    <property type="interactions" value="283"/>
</dbReference>
<keyword evidence="4" id="KW-1185">Reference proteome</keyword>
<evidence type="ECO:0000313" key="3">
    <source>
        <dbReference type="EMBL" id="GAT34787.1"/>
    </source>
</evidence>
<name>A0A146GDQ8_TERSA</name>
<comment type="caution">
    <text evidence="3">The sequence shown here is derived from an EMBL/GenBank/DDBJ whole genome shotgun (WGS) entry which is preliminary data.</text>
</comment>
<dbReference type="InterPro" id="IPR036591">
    <property type="entry name" value="YggU-like_sf"/>
</dbReference>
<dbReference type="SUPFAM" id="SSF69786">
    <property type="entry name" value="YggU-like"/>
    <property type="match status" value="1"/>
</dbReference>
<protein>
    <recommendedName>
        <fullName evidence="2">UPF0235 protein TSACC_23221</fullName>
    </recommendedName>
</protein>
<proteinExistence type="inferred from homology"/>
<dbReference type="EMBL" id="BDCO01000002">
    <property type="protein sequence ID" value="GAT34787.1"/>
    <property type="molecule type" value="Genomic_DNA"/>
</dbReference>